<reference evidence="13 14" key="1">
    <citation type="submission" date="2016-03" db="EMBL/GenBank/DDBJ databases">
        <authorList>
            <person name="Ploux O."/>
        </authorList>
    </citation>
    <scope>NUCLEOTIDE SEQUENCE [LARGE SCALE GENOMIC DNA]</scope>
    <source>
        <strain evidence="13 14">UAMH 11012</strain>
    </source>
</reference>
<name>A0A1L7XVW1_9HELO</name>
<organism evidence="13 14">
    <name type="scientific">Phialocephala subalpina</name>
    <dbReference type="NCBI Taxonomy" id="576137"/>
    <lineage>
        <taxon>Eukaryota</taxon>
        <taxon>Fungi</taxon>
        <taxon>Dikarya</taxon>
        <taxon>Ascomycota</taxon>
        <taxon>Pezizomycotina</taxon>
        <taxon>Leotiomycetes</taxon>
        <taxon>Helotiales</taxon>
        <taxon>Mollisiaceae</taxon>
        <taxon>Phialocephala</taxon>
        <taxon>Phialocephala fortinii species complex</taxon>
    </lineage>
</organism>
<feature type="chain" id="PRO_5012566730" description="Protein BIG1" evidence="11">
    <location>
        <begin position="18"/>
        <end position="297"/>
    </location>
</feature>
<evidence type="ECO:0000313" key="13">
    <source>
        <dbReference type="EMBL" id="CZR69166.1"/>
    </source>
</evidence>
<dbReference type="InterPro" id="IPR037654">
    <property type="entry name" value="Big1"/>
</dbReference>
<evidence type="ECO:0000256" key="11">
    <source>
        <dbReference type="SAM" id="SignalP"/>
    </source>
</evidence>
<comment type="similarity">
    <text evidence="2">Belongs to the BIG1 family.</text>
</comment>
<evidence type="ECO:0000256" key="2">
    <source>
        <dbReference type="ARBA" id="ARBA00008203"/>
    </source>
</evidence>
<dbReference type="AlphaFoldDB" id="A0A1L7XVW1"/>
<keyword evidence="5 11" id="KW-0732">Signal</keyword>
<keyword evidence="7 10" id="KW-1133">Transmembrane helix</keyword>
<accession>A0A1L7XVW1</accession>
<comment type="subcellular location">
    <subcellularLocation>
        <location evidence="1">Endoplasmic reticulum membrane</location>
        <topology evidence="1">Single-pass type I membrane protein</topology>
    </subcellularLocation>
</comment>
<evidence type="ECO:0000259" key="12">
    <source>
        <dbReference type="Pfam" id="PF20520"/>
    </source>
</evidence>
<protein>
    <recommendedName>
        <fullName evidence="3">Protein BIG1</fullName>
    </recommendedName>
</protein>
<evidence type="ECO:0000256" key="8">
    <source>
        <dbReference type="ARBA" id="ARBA00023136"/>
    </source>
</evidence>
<evidence type="ECO:0000256" key="7">
    <source>
        <dbReference type="ARBA" id="ARBA00022989"/>
    </source>
</evidence>
<dbReference type="OrthoDB" id="9985059at2759"/>
<dbReference type="PANTHER" id="PTHR28285:SF1">
    <property type="entry name" value="PROTEIN BIG1"/>
    <property type="match status" value="1"/>
</dbReference>
<evidence type="ECO:0000256" key="9">
    <source>
        <dbReference type="ARBA" id="ARBA00023316"/>
    </source>
</evidence>
<feature type="domain" description="V-type proton ATPase subunit S1/VOA1 transmembrane" evidence="12">
    <location>
        <begin position="247"/>
        <end position="286"/>
    </location>
</feature>
<dbReference type="GO" id="GO:0009272">
    <property type="term" value="P:fungal-type cell wall biogenesis"/>
    <property type="evidence" value="ECO:0007669"/>
    <property type="project" value="TreeGrafter"/>
</dbReference>
<keyword evidence="9" id="KW-0961">Cell wall biogenesis/degradation</keyword>
<dbReference type="PANTHER" id="PTHR28285">
    <property type="entry name" value="PROTEIN BIG1"/>
    <property type="match status" value="1"/>
</dbReference>
<dbReference type="GO" id="GO:0005789">
    <property type="term" value="C:endoplasmic reticulum membrane"/>
    <property type="evidence" value="ECO:0007669"/>
    <property type="project" value="UniProtKB-SubCell"/>
</dbReference>
<gene>
    <name evidence="13" type="ORF">PAC_19066</name>
</gene>
<dbReference type="Proteomes" id="UP000184330">
    <property type="component" value="Unassembled WGS sequence"/>
</dbReference>
<evidence type="ECO:0000256" key="4">
    <source>
        <dbReference type="ARBA" id="ARBA00022692"/>
    </source>
</evidence>
<keyword evidence="14" id="KW-1185">Reference proteome</keyword>
<dbReference type="Pfam" id="PF20520">
    <property type="entry name" value="Ac45-VOA1_TM"/>
    <property type="match status" value="1"/>
</dbReference>
<evidence type="ECO:0000256" key="10">
    <source>
        <dbReference type="SAM" id="Phobius"/>
    </source>
</evidence>
<keyword evidence="4 10" id="KW-0812">Transmembrane</keyword>
<keyword evidence="6" id="KW-0256">Endoplasmic reticulum</keyword>
<dbReference type="InterPro" id="IPR046756">
    <property type="entry name" value="VAS1/VOA1_TM"/>
</dbReference>
<evidence type="ECO:0000256" key="3">
    <source>
        <dbReference type="ARBA" id="ARBA00022089"/>
    </source>
</evidence>
<sequence>MRLSLVALAAAAVSVQAFKDTSPFILFSNSPLPSSFQDVSTGQLQSKTQVLSSAKKFLDGCQSQIYYIISQPSISLSDLSTSAPHLKSALSNPGVQSRFSVGEVVGLNASDADEIEAYIQSRCGAKKADYSGGDVKAALGQRTGTGGSSVVVKVKQAAIEGEDRAEGVADADSALYPLLSELPKGYKYTLIYITTPSTAPAVPDHTELVRYESSFDEVLHMDLKRNLQARKDDGPTPDQRPLFEKYQFFNPGLFMGLLVALLLLSILGVGFSALGSLQVSYGAFDKEMGPAAQKKQQ</sequence>
<dbReference type="GO" id="GO:0071555">
    <property type="term" value="P:cell wall organization"/>
    <property type="evidence" value="ECO:0007669"/>
    <property type="project" value="UniProtKB-KW"/>
</dbReference>
<feature type="signal peptide" evidence="11">
    <location>
        <begin position="1"/>
        <end position="17"/>
    </location>
</feature>
<keyword evidence="8 10" id="KW-0472">Membrane</keyword>
<dbReference type="STRING" id="576137.A0A1L7XVW1"/>
<evidence type="ECO:0000256" key="1">
    <source>
        <dbReference type="ARBA" id="ARBA00004115"/>
    </source>
</evidence>
<proteinExistence type="inferred from homology"/>
<evidence type="ECO:0000256" key="5">
    <source>
        <dbReference type="ARBA" id="ARBA00022729"/>
    </source>
</evidence>
<evidence type="ECO:0000313" key="14">
    <source>
        <dbReference type="Proteomes" id="UP000184330"/>
    </source>
</evidence>
<evidence type="ECO:0000256" key="6">
    <source>
        <dbReference type="ARBA" id="ARBA00022824"/>
    </source>
</evidence>
<feature type="transmembrane region" description="Helical" evidence="10">
    <location>
        <begin position="253"/>
        <end position="277"/>
    </location>
</feature>
<dbReference type="EMBL" id="FJOG01000066">
    <property type="protein sequence ID" value="CZR69166.1"/>
    <property type="molecule type" value="Genomic_DNA"/>
</dbReference>
<dbReference type="GO" id="GO:0006078">
    <property type="term" value="P:(1-&gt;6)-beta-D-glucan biosynthetic process"/>
    <property type="evidence" value="ECO:0007669"/>
    <property type="project" value="TreeGrafter"/>
</dbReference>